<dbReference type="EMBL" id="RCCK01000011">
    <property type="protein sequence ID" value="RLJ76676.1"/>
    <property type="molecule type" value="Genomic_DNA"/>
</dbReference>
<evidence type="ECO:0000256" key="1">
    <source>
        <dbReference type="ARBA" id="ARBA00006484"/>
    </source>
</evidence>
<dbReference type="Gene3D" id="3.40.50.720">
    <property type="entry name" value="NAD(P)-binding Rossmann-like Domain"/>
    <property type="match status" value="1"/>
</dbReference>
<comment type="similarity">
    <text evidence="1 3">Belongs to the short-chain dehydrogenases/reductases (SDR) family.</text>
</comment>
<dbReference type="CDD" id="cd05346">
    <property type="entry name" value="SDR_c5"/>
    <property type="match status" value="1"/>
</dbReference>
<dbReference type="PRINTS" id="PR00080">
    <property type="entry name" value="SDRFAMILY"/>
</dbReference>
<dbReference type="EMBL" id="SOPX01000001">
    <property type="protein sequence ID" value="TFB34048.1"/>
    <property type="molecule type" value="Genomic_DNA"/>
</dbReference>
<name>A0A497Y3N3_9SPHI</name>
<dbReference type="AlphaFoldDB" id="A0A497Y3N3"/>
<sequence length="252" mass="27751">MSKIALITGATSGIGEACAHIFAQQGYNLVLLARREDRLAKIAHHLEDKYAITIKQVLADVRDKENLTTALEVLPAEWKKVDVLINNAGLSQGLDPIDKGDTNDWDTMIDTNVKGLLYVTKIVSNWMIPNQSGHIINIGSIAGKEVYPNGNVYCASKHAVDALSKGMRIDLLPYGIKVTEINPGMVETEFSVVRFKGDEDRAKKVYENLEPLIAGDIADAIWYVVSRPKHVNINDMLIMPTAQATATIINRV</sequence>
<evidence type="ECO:0000313" key="7">
    <source>
        <dbReference type="Proteomes" id="UP000297429"/>
    </source>
</evidence>
<dbReference type="Pfam" id="PF00106">
    <property type="entry name" value="adh_short"/>
    <property type="match status" value="1"/>
</dbReference>
<dbReference type="SUPFAM" id="SSF51735">
    <property type="entry name" value="NAD(P)-binding Rossmann-fold domains"/>
    <property type="match status" value="1"/>
</dbReference>
<dbReference type="InterPro" id="IPR020904">
    <property type="entry name" value="Sc_DH/Rdtase_CS"/>
</dbReference>
<organism evidence="4 6">
    <name type="scientific">Pedobacter alluvionis</name>
    <dbReference type="NCBI Taxonomy" id="475253"/>
    <lineage>
        <taxon>Bacteria</taxon>
        <taxon>Pseudomonadati</taxon>
        <taxon>Bacteroidota</taxon>
        <taxon>Sphingobacteriia</taxon>
        <taxon>Sphingobacteriales</taxon>
        <taxon>Sphingobacteriaceae</taxon>
        <taxon>Pedobacter</taxon>
    </lineage>
</organism>
<reference evidence="4 6" key="1">
    <citation type="submission" date="2018-10" db="EMBL/GenBank/DDBJ databases">
        <title>Genomic Encyclopedia of Archaeal and Bacterial Type Strains, Phase II (KMG-II): from individual species to whole genera.</title>
        <authorList>
            <person name="Goeker M."/>
        </authorList>
    </citation>
    <scope>NUCLEOTIDE SEQUENCE [LARGE SCALE GENOMIC DNA]</scope>
    <source>
        <strain evidence="4 6">DSM 19624</strain>
    </source>
</reference>
<proteinExistence type="inferred from homology"/>
<comment type="caution">
    <text evidence="4">The sequence shown here is derived from an EMBL/GenBank/DDBJ whole genome shotgun (WGS) entry which is preliminary data.</text>
</comment>
<dbReference type="PANTHER" id="PTHR42901:SF1">
    <property type="entry name" value="ALCOHOL DEHYDROGENASE"/>
    <property type="match status" value="1"/>
</dbReference>
<dbReference type="PROSITE" id="PS00061">
    <property type="entry name" value="ADH_SHORT"/>
    <property type="match status" value="1"/>
</dbReference>
<keyword evidence="2" id="KW-0560">Oxidoreductase</keyword>
<dbReference type="Proteomes" id="UP000273898">
    <property type="component" value="Unassembled WGS sequence"/>
</dbReference>
<dbReference type="InterPro" id="IPR036291">
    <property type="entry name" value="NAD(P)-bd_dom_sf"/>
</dbReference>
<evidence type="ECO:0000256" key="3">
    <source>
        <dbReference type="RuleBase" id="RU000363"/>
    </source>
</evidence>
<accession>A0A497Y3N3</accession>
<evidence type="ECO:0000313" key="6">
    <source>
        <dbReference type="Proteomes" id="UP000273898"/>
    </source>
</evidence>
<dbReference type="GO" id="GO:0016616">
    <property type="term" value="F:oxidoreductase activity, acting on the CH-OH group of donors, NAD or NADP as acceptor"/>
    <property type="evidence" value="ECO:0007669"/>
    <property type="project" value="UniProtKB-ARBA"/>
</dbReference>
<reference evidence="5 7" key="2">
    <citation type="submission" date="2019-03" db="EMBL/GenBank/DDBJ databases">
        <authorList>
            <person name="He R.-H."/>
        </authorList>
    </citation>
    <scope>NUCLEOTIDE SEQUENCE [LARGE SCALE GENOMIC DNA]</scope>
    <source>
        <strain evidence="5 7">DSM 19624</strain>
    </source>
</reference>
<dbReference type="RefSeq" id="WP_121283550.1">
    <property type="nucleotide sequence ID" value="NZ_RCCK01000011.1"/>
</dbReference>
<dbReference type="PANTHER" id="PTHR42901">
    <property type="entry name" value="ALCOHOL DEHYDROGENASE"/>
    <property type="match status" value="1"/>
</dbReference>
<evidence type="ECO:0000313" key="5">
    <source>
        <dbReference type="EMBL" id="TFB34048.1"/>
    </source>
</evidence>
<keyword evidence="7" id="KW-1185">Reference proteome</keyword>
<evidence type="ECO:0000313" key="4">
    <source>
        <dbReference type="EMBL" id="RLJ76676.1"/>
    </source>
</evidence>
<dbReference type="InterPro" id="IPR002347">
    <property type="entry name" value="SDR_fam"/>
</dbReference>
<dbReference type="OrthoDB" id="9775296at2"/>
<dbReference type="FunFam" id="3.40.50.720:FF:000047">
    <property type="entry name" value="NADP-dependent L-serine/L-allo-threonine dehydrogenase"/>
    <property type="match status" value="1"/>
</dbReference>
<dbReference type="Proteomes" id="UP000297429">
    <property type="component" value="Unassembled WGS sequence"/>
</dbReference>
<protein>
    <submittedName>
        <fullName evidence="4">NADP-dependent 3-hydroxy acid dehydrogenase YdfG</fullName>
    </submittedName>
    <submittedName>
        <fullName evidence="5">SDR family oxidoreductase</fullName>
    </submittedName>
</protein>
<evidence type="ECO:0000256" key="2">
    <source>
        <dbReference type="ARBA" id="ARBA00023002"/>
    </source>
</evidence>
<dbReference type="PRINTS" id="PR00081">
    <property type="entry name" value="GDHRDH"/>
</dbReference>
<gene>
    <name evidence="4" type="ORF">BCL90_1719</name>
    <name evidence="5" type="ORF">E3V97_08385</name>
</gene>